<accession>A0ABQ8U6B2</accession>
<reference evidence="1" key="1">
    <citation type="journal article" date="2022" name="bioRxiv">
        <title>Genomics of Preaxostyla Flagellates Illuminates Evolutionary Transitions and the Path Towards Mitochondrial Loss.</title>
        <authorList>
            <person name="Novak L.V.F."/>
            <person name="Treitli S.C."/>
            <person name="Pyrih J."/>
            <person name="Halakuc P."/>
            <person name="Pipaliya S.V."/>
            <person name="Vacek V."/>
            <person name="Brzon O."/>
            <person name="Soukal P."/>
            <person name="Eme L."/>
            <person name="Dacks J.B."/>
            <person name="Karnkowska A."/>
            <person name="Elias M."/>
            <person name="Hampl V."/>
        </authorList>
    </citation>
    <scope>NUCLEOTIDE SEQUENCE</scope>
    <source>
        <strain evidence="1">RCP-MX</strain>
    </source>
</reference>
<name>A0ABQ8U6B2_9EUKA</name>
<gene>
    <name evidence="1" type="ORF">PAPYR_11547</name>
</gene>
<proteinExistence type="predicted"/>
<evidence type="ECO:0000313" key="2">
    <source>
        <dbReference type="Proteomes" id="UP001141327"/>
    </source>
</evidence>
<dbReference type="EMBL" id="JAPMOS010000207">
    <property type="protein sequence ID" value="KAJ4453862.1"/>
    <property type="molecule type" value="Genomic_DNA"/>
</dbReference>
<dbReference type="Proteomes" id="UP001141327">
    <property type="component" value="Unassembled WGS sequence"/>
</dbReference>
<comment type="caution">
    <text evidence="1">The sequence shown here is derived from an EMBL/GenBank/DDBJ whole genome shotgun (WGS) entry which is preliminary data.</text>
</comment>
<organism evidence="1 2">
    <name type="scientific">Paratrimastix pyriformis</name>
    <dbReference type="NCBI Taxonomy" id="342808"/>
    <lineage>
        <taxon>Eukaryota</taxon>
        <taxon>Metamonada</taxon>
        <taxon>Preaxostyla</taxon>
        <taxon>Paratrimastigidae</taxon>
        <taxon>Paratrimastix</taxon>
    </lineage>
</organism>
<dbReference type="PROSITE" id="PS51257">
    <property type="entry name" value="PROKAR_LIPOPROTEIN"/>
    <property type="match status" value="1"/>
</dbReference>
<sequence>MVCRLGVVAALGGGCPQVGVVCLADVSLSPGWTECFASEVGPRLILRISDIWPLRCLNVAADSVKAGQGQSGYCFELSWNGVDGSSNACICTKPPNEWATLDDV</sequence>
<evidence type="ECO:0000313" key="1">
    <source>
        <dbReference type="EMBL" id="KAJ4453862.1"/>
    </source>
</evidence>
<protein>
    <submittedName>
        <fullName evidence="1">Uncharacterized protein</fullName>
    </submittedName>
</protein>
<keyword evidence="2" id="KW-1185">Reference proteome</keyword>